<dbReference type="Proteomes" id="UP001638806">
    <property type="component" value="Unassembled WGS sequence"/>
</dbReference>
<gene>
    <name evidence="1" type="ORF">ACCO45_004895</name>
</gene>
<organism evidence="1 2">
    <name type="scientific">Purpureocillium lilacinum</name>
    <name type="common">Paecilomyces lilacinus</name>
    <dbReference type="NCBI Taxonomy" id="33203"/>
    <lineage>
        <taxon>Eukaryota</taxon>
        <taxon>Fungi</taxon>
        <taxon>Dikarya</taxon>
        <taxon>Ascomycota</taxon>
        <taxon>Pezizomycotina</taxon>
        <taxon>Sordariomycetes</taxon>
        <taxon>Hypocreomycetidae</taxon>
        <taxon>Hypocreales</taxon>
        <taxon>Ophiocordycipitaceae</taxon>
        <taxon>Purpureocillium</taxon>
    </lineage>
</organism>
<proteinExistence type="predicted"/>
<protein>
    <submittedName>
        <fullName evidence="1">Uncharacterized protein</fullName>
    </submittedName>
</protein>
<sequence>MALWWIVFPEIRGNPRRSLLMEGPAMSKVTMAMRCSPVPLRSRLRRRTIIRENPEPKSCIHSNRFQYLLKGSHCITRKVGHLEAATVTLDRDIKLAHPTLTKSILSDEQAVQPSSGFR</sequence>
<evidence type="ECO:0000313" key="1">
    <source>
        <dbReference type="EMBL" id="KAL3959778.1"/>
    </source>
</evidence>
<comment type="caution">
    <text evidence="1">The sequence shown here is derived from an EMBL/GenBank/DDBJ whole genome shotgun (WGS) entry which is preliminary data.</text>
</comment>
<accession>A0ACC4DUS5</accession>
<reference evidence="1" key="1">
    <citation type="submission" date="2024-12" db="EMBL/GenBank/DDBJ databases">
        <title>Comparative genomics and development of molecular markers within Purpureocillium lilacinum and among Purpureocillium species.</title>
        <authorList>
            <person name="Yeh Z.-Y."/>
            <person name="Ni N.-T."/>
            <person name="Lo P.-H."/>
            <person name="Mushyakhwo K."/>
            <person name="Lin C.-F."/>
            <person name="Nai Y.-S."/>
        </authorList>
    </citation>
    <scope>NUCLEOTIDE SEQUENCE</scope>
    <source>
        <strain evidence="1">NCHU-NPUST-175</strain>
    </source>
</reference>
<keyword evidence="2" id="KW-1185">Reference proteome</keyword>
<name>A0ACC4DUS5_PURLI</name>
<evidence type="ECO:0000313" key="2">
    <source>
        <dbReference type="Proteomes" id="UP001638806"/>
    </source>
</evidence>
<dbReference type="EMBL" id="JBGNUJ010000004">
    <property type="protein sequence ID" value="KAL3959778.1"/>
    <property type="molecule type" value="Genomic_DNA"/>
</dbReference>